<feature type="transmembrane region" description="Helical" evidence="2">
    <location>
        <begin position="56"/>
        <end position="75"/>
    </location>
</feature>
<dbReference type="EMBL" id="CP036318">
    <property type="protein sequence ID" value="QDV58289.1"/>
    <property type="molecule type" value="Genomic_DNA"/>
</dbReference>
<feature type="region of interest" description="Disordered" evidence="1">
    <location>
        <begin position="88"/>
        <end position="143"/>
    </location>
</feature>
<dbReference type="AlphaFoldDB" id="A0A518IYX8"/>
<accession>A0A518IYX8</accession>
<organism evidence="3 4">
    <name type="scientific">Rosistilla oblonga</name>
    <dbReference type="NCBI Taxonomy" id="2527990"/>
    <lineage>
        <taxon>Bacteria</taxon>
        <taxon>Pseudomonadati</taxon>
        <taxon>Planctomycetota</taxon>
        <taxon>Planctomycetia</taxon>
        <taxon>Pirellulales</taxon>
        <taxon>Pirellulaceae</taxon>
        <taxon>Rosistilla</taxon>
    </lineage>
</organism>
<keyword evidence="2" id="KW-0472">Membrane</keyword>
<protein>
    <submittedName>
        <fullName evidence="3">Uncharacterized protein</fullName>
    </submittedName>
</protein>
<reference evidence="3 4" key="1">
    <citation type="submission" date="2019-02" db="EMBL/GenBank/DDBJ databases">
        <title>Deep-cultivation of Planctomycetes and their phenomic and genomic characterization uncovers novel biology.</title>
        <authorList>
            <person name="Wiegand S."/>
            <person name="Jogler M."/>
            <person name="Boedeker C."/>
            <person name="Pinto D."/>
            <person name="Vollmers J."/>
            <person name="Rivas-Marin E."/>
            <person name="Kohn T."/>
            <person name="Peeters S.H."/>
            <person name="Heuer A."/>
            <person name="Rast P."/>
            <person name="Oberbeckmann S."/>
            <person name="Bunk B."/>
            <person name="Jeske O."/>
            <person name="Meyerdierks A."/>
            <person name="Storesund J.E."/>
            <person name="Kallscheuer N."/>
            <person name="Luecker S."/>
            <person name="Lage O.M."/>
            <person name="Pohl T."/>
            <person name="Merkel B.J."/>
            <person name="Hornburger P."/>
            <person name="Mueller R.-W."/>
            <person name="Bruemmer F."/>
            <person name="Labrenz M."/>
            <person name="Spormann A.M."/>
            <person name="Op den Camp H."/>
            <person name="Overmann J."/>
            <person name="Amann R."/>
            <person name="Jetten M.S.M."/>
            <person name="Mascher T."/>
            <person name="Medema M.H."/>
            <person name="Devos D.P."/>
            <person name="Kaster A.-K."/>
            <person name="Ovreas L."/>
            <person name="Rohde M."/>
            <person name="Galperin M.Y."/>
            <person name="Jogler C."/>
        </authorList>
    </citation>
    <scope>NUCLEOTIDE SEQUENCE [LARGE SCALE GENOMIC DNA]</scope>
    <source>
        <strain evidence="3 4">Mal33</strain>
    </source>
</reference>
<dbReference type="Proteomes" id="UP000316770">
    <property type="component" value="Chromosome"/>
</dbReference>
<proteinExistence type="predicted"/>
<keyword evidence="2" id="KW-1133">Transmembrane helix</keyword>
<evidence type="ECO:0000256" key="2">
    <source>
        <dbReference type="SAM" id="Phobius"/>
    </source>
</evidence>
<keyword evidence="2" id="KW-0812">Transmembrane</keyword>
<gene>
    <name evidence="3" type="ORF">Mal33_43070</name>
</gene>
<name>A0A518IYX8_9BACT</name>
<evidence type="ECO:0000313" key="4">
    <source>
        <dbReference type="Proteomes" id="UP000316770"/>
    </source>
</evidence>
<feature type="compositionally biased region" description="Low complexity" evidence="1">
    <location>
        <begin position="89"/>
        <end position="107"/>
    </location>
</feature>
<evidence type="ECO:0000313" key="3">
    <source>
        <dbReference type="EMBL" id="QDV58289.1"/>
    </source>
</evidence>
<sequence>MSDQNSKPNRDLLDTELDALLRAADPARQPIPVERVRQQWDLLAAGRRRRIRRLRYGGLAIAACLLLAFGIGWQLEFGRNLKNSRHANVPQDPVAVPTQPTVTDQTPTTPPQRPERPETTTEPTEMLAEAEQQSPAEPTDVPAAKEASLVEQFEQAITALSSNDLREGYRVVEQLRRLPRPQQRELLLAVPEMQNQATRRQAMALITAAAGNDATAVHTAWLSFDSTRDDAWQAMVDRSDASQWSALIPLAKSDQQKRVLCRKLVAAWQAAGLDRIVELAAVAAWRSAVQIEAAALDPQASKRLLKIIDADSQPMRVAGGFVLAAMKRPEVDRVLIQLIVQGRSQMAAYQGLIIRNTTEARQFLAHASVQFELSPAFAAARRRWMTWGPQAFQWVSETRSRNDVQDSILRDDSIDSLRMAAAASPRARCG</sequence>
<keyword evidence="4" id="KW-1185">Reference proteome</keyword>
<evidence type="ECO:0000256" key="1">
    <source>
        <dbReference type="SAM" id="MobiDB-lite"/>
    </source>
</evidence>
<dbReference type="RefSeq" id="WP_145288519.1">
    <property type="nucleotide sequence ID" value="NZ_CP036318.1"/>
</dbReference>